<evidence type="ECO:0000313" key="6">
    <source>
        <dbReference type="EMBL" id="SFB31971.1"/>
    </source>
</evidence>
<feature type="DNA-binding region" description="H-T-H motif" evidence="4">
    <location>
        <begin position="13"/>
        <end position="32"/>
    </location>
</feature>
<protein>
    <submittedName>
        <fullName evidence="6">Transcriptional regulator, TetR family</fullName>
    </submittedName>
</protein>
<dbReference type="Pfam" id="PF00440">
    <property type="entry name" value="TetR_N"/>
    <property type="match status" value="1"/>
</dbReference>
<dbReference type="PANTHER" id="PTHR47506:SF1">
    <property type="entry name" value="HTH-TYPE TRANSCRIPTIONAL REGULATOR YJDC"/>
    <property type="match status" value="1"/>
</dbReference>
<dbReference type="PANTHER" id="PTHR47506">
    <property type="entry name" value="TRANSCRIPTIONAL REGULATORY PROTEIN"/>
    <property type="match status" value="1"/>
</dbReference>
<accession>A0A1I1A1Z9</accession>
<dbReference type="GO" id="GO:0003677">
    <property type="term" value="F:DNA binding"/>
    <property type="evidence" value="ECO:0007669"/>
    <property type="project" value="UniProtKB-UniRule"/>
</dbReference>
<proteinExistence type="predicted"/>
<evidence type="ECO:0000313" key="7">
    <source>
        <dbReference type="Proteomes" id="UP000243799"/>
    </source>
</evidence>
<dbReference type="EMBL" id="FOKG01000008">
    <property type="protein sequence ID" value="SFB31971.1"/>
    <property type="molecule type" value="Genomic_DNA"/>
</dbReference>
<dbReference type="InterPro" id="IPR009057">
    <property type="entry name" value="Homeodomain-like_sf"/>
</dbReference>
<dbReference type="InterPro" id="IPR001647">
    <property type="entry name" value="HTH_TetR"/>
</dbReference>
<dbReference type="PROSITE" id="PS01081">
    <property type="entry name" value="HTH_TETR_1"/>
    <property type="match status" value="1"/>
</dbReference>
<dbReference type="AlphaFoldDB" id="A0A1I1A1Z9"/>
<evidence type="ECO:0000256" key="1">
    <source>
        <dbReference type="ARBA" id="ARBA00023015"/>
    </source>
</evidence>
<keyword evidence="7" id="KW-1185">Reference proteome</keyword>
<dbReference type="Proteomes" id="UP000243799">
    <property type="component" value="Unassembled WGS sequence"/>
</dbReference>
<dbReference type="InterPro" id="IPR036271">
    <property type="entry name" value="Tet_transcr_reg_TetR-rel_C_sf"/>
</dbReference>
<gene>
    <name evidence="6" type="ORF">SAMN05216266_108110</name>
</gene>
<feature type="domain" description="HTH tetR-type" evidence="5">
    <location>
        <begin position="1"/>
        <end position="50"/>
    </location>
</feature>
<keyword evidence="2 4" id="KW-0238">DNA-binding</keyword>
<evidence type="ECO:0000256" key="4">
    <source>
        <dbReference type="PROSITE-ProRule" id="PRU00335"/>
    </source>
</evidence>
<dbReference type="Gene3D" id="1.10.357.10">
    <property type="entry name" value="Tetracycline Repressor, domain 2"/>
    <property type="match status" value="1"/>
</dbReference>
<evidence type="ECO:0000256" key="2">
    <source>
        <dbReference type="ARBA" id="ARBA00023125"/>
    </source>
</evidence>
<dbReference type="PROSITE" id="PS50977">
    <property type="entry name" value="HTH_TETR_2"/>
    <property type="match status" value="1"/>
</dbReference>
<evidence type="ECO:0000256" key="3">
    <source>
        <dbReference type="ARBA" id="ARBA00023163"/>
    </source>
</evidence>
<dbReference type="STRING" id="490629.SAMN05216266_108110"/>
<dbReference type="InterPro" id="IPR011075">
    <property type="entry name" value="TetR_C"/>
</dbReference>
<reference evidence="7" key="1">
    <citation type="submission" date="2016-10" db="EMBL/GenBank/DDBJ databases">
        <authorList>
            <person name="Varghese N."/>
            <person name="Submissions S."/>
        </authorList>
    </citation>
    <scope>NUCLEOTIDE SEQUENCE [LARGE SCALE GENOMIC DNA]</scope>
    <source>
        <strain evidence="7">CGMCC 4.3568</strain>
    </source>
</reference>
<keyword evidence="3" id="KW-0804">Transcription</keyword>
<evidence type="ECO:0000259" key="5">
    <source>
        <dbReference type="PROSITE" id="PS50977"/>
    </source>
</evidence>
<dbReference type="Gene3D" id="1.10.10.60">
    <property type="entry name" value="Homeodomain-like"/>
    <property type="match status" value="1"/>
</dbReference>
<dbReference type="InterPro" id="IPR023772">
    <property type="entry name" value="DNA-bd_HTH_TetR-type_CS"/>
</dbReference>
<keyword evidence="1" id="KW-0805">Transcription regulation</keyword>
<dbReference type="SUPFAM" id="SSF46689">
    <property type="entry name" value="Homeodomain-like"/>
    <property type="match status" value="1"/>
</dbReference>
<dbReference type="SUPFAM" id="SSF48498">
    <property type="entry name" value="Tetracyclin repressor-like, C-terminal domain"/>
    <property type="match status" value="1"/>
</dbReference>
<organism evidence="6 7">
    <name type="scientific">Amycolatopsis marina</name>
    <dbReference type="NCBI Taxonomy" id="490629"/>
    <lineage>
        <taxon>Bacteria</taxon>
        <taxon>Bacillati</taxon>
        <taxon>Actinomycetota</taxon>
        <taxon>Actinomycetes</taxon>
        <taxon>Pseudonocardiales</taxon>
        <taxon>Pseudonocardiaceae</taxon>
        <taxon>Amycolatopsis</taxon>
    </lineage>
</organism>
<name>A0A1I1A1Z9_9PSEU</name>
<dbReference type="Pfam" id="PF16925">
    <property type="entry name" value="TetR_C_13"/>
    <property type="match status" value="1"/>
</dbReference>
<sequence length="189" mass="20335">MHVFWERGYEGTSLADLTAAMGINSPSLYAAFGGKEALFRETVRLYGNTHGGKTTRALREQPTARAAVDAMLRSNAETYADPDLPSGCMIVLSATNYTPSNEGVRDFLAEMRKDGIDDLRQRLKQGIADGDLPAHADVEGMAAFYGTVLHGLSIQARDSASIDELIGVIDTAMACWDRFAGAETGAAER</sequence>